<dbReference type="Proteomes" id="UP001501727">
    <property type="component" value="Unassembled WGS sequence"/>
</dbReference>
<dbReference type="InterPro" id="IPR050469">
    <property type="entry name" value="Diguanylate_Cyclase"/>
</dbReference>
<feature type="transmembrane region" description="Helical" evidence="3">
    <location>
        <begin position="119"/>
        <end position="138"/>
    </location>
</feature>
<dbReference type="InterPro" id="IPR000160">
    <property type="entry name" value="GGDEF_dom"/>
</dbReference>
<dbReference type="Gene3D" id="3.30.70.270">
    <property type="match status" value="1"/>
</dbReference>
<dbReference type="SUPFAM" id="SSF55073">
    <property type="entry name" value="Nucleotide cyclase"/>
    <property type="match status" value="1"/>
</dbReference>
<dbReference type="NCBIfam" id="TIGR00254">
    <property type="entry name" value="GGDEF"/>
    <property type="match status" value="1"/>
</dbReference>
<proteinExistence type="predicted"/>
<keyword evidence="3" id="KW-0472">Membrane</keyword>
<dbReference type="CDD" id="cd01949">
    <property type="entry name" value="GGDEF"/>
    <property type="match status" value="1"/>
</dbReference>
<accession>A0ABP7N068</accession>
<sequence>MLGSMQRLRDLAARLLARPDEIMLSLGAGGELLVARLRALLSLLILAMPLVAAVGGAKTSEVVIGLALAVFVNLMAQIWLALARRQLRYGWLPYATGTYDITLTTLVLVLLALGDPVAGINSIVVWCFYLIAIAMTALRNDGRLTLYVTALALVQYALLVATVFALATPGRTLLSIDYGIAAPGTQAERLILILMMGLLTSAIVYRMQRLVEMSGNDSLTGLPNRAWLLQGMPRMFETIRNDGGSLTLALLDLDRFKRINDEVGHRAGDRAIRHFVAAVNEILQEKERLVRIGGQEFVVLLHCPIGSTWERLDRLRRSMGDRPFLPGSGRDPQVITFSGGLASFPQDGVDVSALLGSADRRLQLAKRDGRNRVVARDT</sequence>
<dbReference type="RefSeq" id="WP_344760777.1">
    <property type="nucleotide sequence ID" value="NZ_BAAAZU010000031.1"/>
</dbReference>
<dbReference type="PROSITE" id="PS50887">
    <property type="entry name" value="GGDEF"/>
    <property type="match status" value="1"/>
</dbReference>
<comment type="caution">
    <text evidence="5">The sequence shown here is derived from an EMBL/GenBank/DDBJ whole genome shotgun (WGS) entry which is preliminary data.</text>
</comment>
<evidence type="ECO:0000256" key="1">
    <source>
        <dbReference type="ARBA" id="ARBA00012528"/>
    </source>
</evidence>
<keyword evidence="3" id="KW-0812">Transmembrane</keyword>
<reference evidence="6" key="1">
    <citation type="journal article" date="2019" name="Int. J. Syst. Evol. Microbiol.">
        <title>The Global Catalogue of Microorganisms (GCM) 10K type strain sequencing project: providing services to taxonomists for standard genome sequencing and annotation.</title>
        <authorList>
            <consortium name="The Broad Institute Genomics Platform"/>
            <consortium name="The Broad Institute Genome Sequencing Center for Infectious Disease"/>
            <person name="Wu L."/>
            <person name="Ma J."/>
        </authorList>
    </citation>
    <scope>NUCLEOTIDE SEQUENCE [LARGE SCALE GENOMIC DNA]</scope>
    <source>
        <strain evidence="6">JCM 16916</strain>
    </source>
</reference>
<dbReference type="InterPro" id="IPR043128">
    <property type="entry name" value="Rev_trsase/Diguanyl_cyclase"/>
</dbReference>
<dbReference type="SMART" id="SM00267">
    <property type="entry name" value="GGDEF"/>
    <property type="match status" value="1"/>
</dbReference>
<name>A0ABP7N068_9GAMM</name>
<feature type="transmembrane region" description="Helical" evidence="3">
    <location>
        <begin position="63"/>
        <end position="82"/>
    </location>
</feature>
<comment type="catalytic activity">
    <reaction evidence="2">
        <text>2 GTP = 3',3'-c-di-GMP + 2 diphosphate</text>
        <dbReference type="Rhea" id="RHEA:24898"/>
        <dbReference type="ChEBI" id="CHEBI:33019"/>
        <dbReference type="ChEBI" id="CHEBI:37565"/>
        <dbReference type="ChEBI" id="CHEBI:58805"/>
        <dbReference type="EC" id="2.7.7.65"/>
    </reaction>
</comment>
<evidence type="ECO:0000256" key="3">
    <source>
        <dbReference type="SAM" id="Phobius"/>
    </source>
</evidence>
<keyword evidence="6" id="KW-1185">Reference proteome</keyword>
<feature type="transmembrane region" description="Helical" evidence="3">
    <location>
        <begin position="145"/>
        <end position="167"/>
    </location>
</feature>
<dbReference type="Pfam" id="PF00990">
    <property type="entry name" value="GGDEF"/>
    <property type="match status" value="1"/>
</dbReference>
<dbReference type="InterPro" id="IPR029787">
    <property type="entry name" value="Nucleotide_cyclase"/>
</dbReference>
<feature type="transmembrane region" description="Helical" evidence="3">
    <location>
        <begin position="187"/>
        <end position="205"/>
    </location>
</feature>
<dbReference type="PANTHER" id="PTHR45138:SF9">
    <property type="entry name" value="DIGUANYLATE CYCLASE DGCM-RELATED"/>
    <property type="match status" value="1"/>
</dbReference>
<dbReference type="PANTHER" id="PTHR45138">
    <property type="entry name" value="REGULATORY COMPONENTS OF SENSORY TRANSDUCTION SYSTEM"/>
    <property type="match status" value="1"/>
</dbReference>
<feature type="domain" description="GGDEF" evidence="4">
    <location>
        <begin position="244"/>
        <end position="378"/>
    </location>
</feature>
<evidence type="ECO:0000259" key="4">
    <source>
        <dbReference type="PROSITE" id="PS50887"/>
    </source>
</evidence>
<dbReference type="EC" id="2.7.7.65" evidence="1"/>
<keyword evidence="3" id="KW-1133">Transmembrane helix</keyword>
<gene>
    <name evidence="5" type="ORF">GCM10022229_29390</name>
</gene>
<evidence type="ECO:0000313" key="6">
    <source>
        <dbReference type="Proteomes" id="UP001501727"/>
    </source>
</evidence>
<feature type="transmembrane region" description="Helical" evidence="3">
    <location>
        <begin position="94"/>
        <end position="113"/>
    </location>
</feature>
<evidence type="ECO:0000256" key="2">
    <source>
        <dbReference type="ARBA" id="ARBA00034247"/>
    </source>
</evidence>
<dbReference type="EMBL" id="BAAAZU010000031">
    <property type="protein sequence ID" value="GAA3933604.1"/>
    <property type="molecule type" value="Genomic_DNA"/>
</dbReference>
<organism evidence="5 6">
    <name type="scientific">Luteimonas lutimaris</name>
    <dbReference type="NCBI Taxonomy" id="698645"/>
    <lineage>
        <taxon>Bacteria</taxon>
        <taxon>Pseudomonadati</taxon>
        <taxon>Pseudomonadota</taxon>
        <taxon>Gammaproteobacteria</taxon>
        <taxon>Lysobacterales</taxon>
        <taxon>Lysobacteraceae</taxon>
        <taxon>Luteimonas</taxon>
    </lineage>
</organism>
<evidence type="ECO:0000313" key="5">
    <source>
        <dbReference type="EMBL" id="GAA3933604.1"/>
    </source>
</evidence>
<protein>
    <recommendedName>
        <fullName evidence="1">diguanylate cyclase</fullName>
        <ecNumber evidence="1">2.7.7.65</ecNumber>
    </recommendedName>
</protein>
<feature type="transmembrane region" description="Helical" evidence="3">
    <location>
        <begin position="39"/>
        <end position="57"/>
    </location>
</feature>